<reference evidence="3" key="1">
    <citation type="submission" date="2020-10" db="EMBL/GenBank/DDBJ databases">
        <authorList>
            <person name="Castelo-Branco R."/>
            <person name="Eusebio N."/>
            <person name="Adriana R."/>
            <person name="Vieira A."/>
            <person name="Brugerolle De Fraissinette N."/>
            <person name="Rezende De Castro R."/>
            <person name="Schneider M.P."/>
            <person name="Vasconcelos V."/>
            <person name="Leao P.N."/>
        </authorList>
    </citation>
    <scope>NUCLEOTIDE SEQUENCE</scope>
    <source>
        <strain evidence="3">LEGE 11467</strain>
    </source>
</reference>
<name>A0A928VU59_9CYAN</name>
<protein>
    <submittedName>
        <fullName evidence="3">Glycine betaine/L-proline ABC transporter substrate-binding protein ProX</fullName>
    </submittedName>
</protein>
<keyword evidence="4" id="KW-1185">Reference proteome</keyword>
<dbReference type="InterPro" id="IPR007210">
    <property type="entry name" value="ABC_Gly_betaine_transp_sub-bd"/>
</dbReference>
<proteinExistence type="predicted"/>
<comment type="caution">
    <text evidence="3">The sequence shown here is derived from an EMBL/GenBank/DDBJ whole genome shotgun (WGS) entry which is preliminary data.</text>
</comment>
<evidence type="ECO:0000313" key="3">
    <source>
        <dbReference type="EMBL" id="MBE9039479.1"/>
    </source>
</evidence>
<evidence type="ECO:0000259" key="2">
    <source>
        <dbReference type="Pfam" id="PF04069"/>
    </source>
</evidence>
<dbReference type="EMBL" id="JADEXN010000012">
    <property type="protein sequence ID" value="MBE9039479.1"/>
    <property type="molecule type" value="Genomic_DNA"/>
</dbReference>
<sequence length="369" mass="41183">MPTLFTRIDRTIKFSFPTTLPTVVAVLLVGLVACQPTPIATAPSPNTGESETATAQMPGQGVKVRPSTFAKPERRFFAEIINIGLEKLGYEVEEIKQLSPSIAHPVVGNGDLEFYIPHLEKSHAKFFEKGGGEEKLERVGVLIPNLLEGYSIDRQTAEQYKITDLGQLKDPELAKLFDSDGDGKANLAGCEVGQACERIIDYHLQAYELQKTVEHDKGSASILFADVLARHQQGKHVLYYTSIPSWFDYQLKIGKDVVWLPVPFTALPEGQQNFTDRDTLAEGKNLGFPVNRMQVLANKTFMEANPAAKCWIQQVQIPVEDLVTEFQRIAEGESSPEDIRRHAQEWVESNQQQVDTWLEEAKNPTTICS</sequence>
<gene>
    <name evidence="3" type="primary">proX</name>
    <name evidence="3" type="ORF">IQ235_01550</name>
</gene>
<evidence type="ECO:0000256" key="1">
    <source>
        <dbReference type="SAM" id="MobiDB-lite"/>
    </source>
</evidence>
<dbReference type="Gene3D" id="3.40.190.100">
    <property type="entry name" value="Glycine betaine-binding periplasmic protein, domain 2"/>
    <property type="match status" value="1"/>
</dbReference>
<dbReference type="SUPFAM" id="SSF53850">
    <property type="entry name" value="Periplasmic binding protein-like II"/>
    <property type="match status" value="1"/>
</dbReference>
<dbReference type="NCBIfam" id="NF008334">
    <property type="entry name" value="PRK11119.1"/>
    <property type="match status" value="1"/>
</dbReference>
<dbReference type="Pfam" id="PF04069">
    <property type="entry name" value="OpuAC"/>
    <property type="match status" value="1"/>
</dbReference>
<dbReference type="GO" id="GO:0022857">
    <property type="term" value="F:transmembrane transporter activity"/>
    <property type="evidence" value="ECO:0007669"/>
    <property type="project" value="InterPro"/>
</dbReference>
<dbReference type="GO" id="GO:0043190">
    <property type="term" value="C:ATP-binding cassette (ABC) transporter complex"/>
    <property type="evidence" value="ECO:0007669"/>
    <property type="project" value="InterPro"/>
</dbReference>
<feature type="region of interest" description="Disordered" evidence="1">
    <location>
        <begin position="40"/>
        <end position="64"/>
    </location>
</feature>
<dbReference type="AlphaFoldDB" id="A0A928VU59"/>
<dbReference type="Proteomes" id="UP000621799">
    <property type="component" value="Unassembled WGS sequence"/>
</dbReference>
<evidence type="ECO:0000313" key="4">
    <source>
        <dbReference type="Proteomes" id="UP000621799"/>
    </source>
</evidence>
<accession>A0A928VU59</accession>
<dbReference type="PROSITE" id="PS51257">
    <property type="entry name" value="PROKAR_LIPOPROTEIN"/>
    <property type="match status" value="1"/>
</dbReference>
<feature type="domain" description="ABC-type glycine betaine transport system substrate-binding" evidence="2">
    <location>
        <begin position="64"/>
        <end position="348"/>
    </location>
</feature>
<dbReference type="Gene3D" id="3.40.190.10">
    <property type="entry name" value="Periplasmic binding protein-like II"/>
    <property type="match status" value="1"/>
</dbReference>
<organism evidence="3 4">
    <name type="scientific">Zarconia navalis LEGE 11467</name>
    <dbReference type="NCBI Taxonomy" id="1828826"/>
    <lineage>
        <taxon>Bacteria</taxon>
        <taxon>Bacillati</taxon>
        <taxon>Cyanobacteriota</taxon>
        <taxon>Cyanophyceae</taxon>
        <taxon>Oscillatoriophycideae</taxon>
        <taxon>Oscillatoriales</taxon>
        <taxon>Oscillatoriales incertae sedis</taxon>
        <taxon>Zarconia</taxon>
        <taxon>Zarconia navalis</taxon>
    </lineage>
</organism>
<dbReference type="CDD" id="cd13638">
    <property type="entry name" value="PBP2_EcProx_like"/>
    <property type="match status" value="1"/>
</dbReference>
<feature type="compositionally biased region" description="Polar residues" evidence="1">
    <location>
        <begin position="43"/>
        <end position="57"/>
    </location>
</feature>